<evidence type="ECO:0000313" key="2">
    <source>
        <dbReference type="EMBL" id="KAL0056825.1"/>
    </source>
</evidence>
<keyword evidence="3" id="KW-1185">Reference proteome</keyword>
<evidence type="ECO:0000313" key="3">
    <source>
        <dbReference type="Proteomes" id="UP001437256"/>
    </source>
</evidence>
<evidence type="ECO:0000256" key="1">
    <source>
        <dbReference type="SAM" id="MobiDB-lite"/>
    </source>
</evidence>
<reference evidence="2 3" key="1">
    <citation type="submission" date="2024-05" db="EMBL/GenBank/DDBJ databases">
        <title>A draft genome resource for the thread blight pathogen Marasmius tenuissimus strain MS-2.</title>
        <authorList>
            <person name="Yulfo-Soto G.E."/>
            <person name="Baruah I.K."/>
            <person name="Amoako-Attah I."/>
            <person name="Bukari Y."/>
            <person name="Meinhardt L.W."/>
            <person name="Bailey B.A."/>
            <person name="Cohen S.P."/>
        </authorList>
    </citation>
    <scope>NUCLEOTIDE SEQUENCE [LARGE SCALE GENOMIC DNA]</scope>
    <source>
        <strain evidence="2 3">MS-2</strain>
    </source>
</reference>
<sequence length="204" mass="23134">MPSDIHMQPQDFQPDDLPSVSSYNGSEIDSEDSWYGSDHMNSELESMRSALDLDSGMFLLDEIIEEQVGNMVAHAYESDGDMTICVEEAEVCAILGLGRSLSVEINHKRYIREIDAQRAAQDIEYENECRIQRLHHDNELRLASLECELSCLREQLGLWRKLAVTVVEGADKDNQKWMGCLNDAVLWGIDKMDIPETSNGKIHD</sequence>
<accession>A0ABR2Z6F1</accession>
<name>A0ABR2Z6F1_9AGAR</name>
<gene>
    <name evidence="2" type="ORF">AAF712_016562</name>
</gene>
<comment type="caution">
    <text evidence="2">The sequence shown here is derived from an EMBL/GenBank/DDBJ whole genome shotgun (WGS) entry which is preliminary data.</text>
</comment>
<proteinExistence type="predicted"/>
<protein>
    <submittedName>
        <fullName evidence="2">Uncharacterized protein</fullName>
    </submittedName>
</protein>
<dbReference type="EMBL" id="JBBXMP010000906">
    <property type="protein sequence ID" value="KAL0056825.1"/>
    <property type="molecule type" value="Genomic_DNA"/>
</dbReference>
<organism evidence="2 3">
    <name type="scientific">Marasmius tenuissimus</name>
    <dbReference type="NCBI Taxonomy" id="585030"/>
    <lineage>
        <taxon>Eukaryota</taxon>
        <taxon>Fungi</taxon>
        <taxon>Dikarya</taxon>
        <taxon>Basidiomycota</taxon>
        <taxon>Agaricomycotina</taxon>
        <taxon>Agaricomycetes</taxon>
        <taxon>Agaricomycetidae</taxon>
        <taxon>Agaricales</taxon>
        <taxon>Marasmiineae</taxon>
        <taxon>Marasmiaceae</taxon>
        <taxon>Marasmius</taxon>
    </lineage>
</organism>
<dbReference type="Proteomes" id="UP001437256">
    <property type="component" value="Unassembled WGS sequence"/>
</dbReference>
<feature type="region of interest" description="Disordered" evidence="1">
    <location>
        <begin position="1"/>
        <end position="39"/>
    </location>
</feature>